<reference evidence="4" key="1">
    <citation type="submission" date="2017-09" db="EMBL/GenBank/DDBJ databases">
        <title>Depth-based differentiation of microbial function through sediment-hosted aquifers and enrichment of novel symbionts in the deep terrestrial subsurface.</title>
        <authorList>
            <person name="Probst A.J."/>
            <person name="Ladd B."/>
            <person name="Jarett J.K."/>
            <person name="Geller-Mcgrath D.E."/>
            <person name="Sieber C.M.K."/>
            <person name="Emerson J.B."/>
            <person name="Anantharaman K."/>
            <person name="Thomas B.C."/>
            <person name="Malmstrom R."/>
            <person name="Stieglmeier M."/>
            <person name="Klingl A."/>
            <person name="Woyke T."/>
            <person name="Ryan C.M."/>
            <person name="Banfield J.F."/>
        </authorList>
    </citation>
    <scope>NUCLEOTIDE SEQUENCE [LARGE SCALE GENOMIC DNA]</scope>
</reference>
<dbReference type="Gene3D" id="3.90.79.10">
    <property type="entry name" value="Nucleoside Triphosphate Pyrophosphohydrolase"/>
    <property type="match status" value="1"/>
</dbReference>
<accession>A0A2M7BU92</accession>
<dbReference type="CDD" id="cd02883">
    <property type="entry name" value="NUDIX_Hydrolase"/>
    <property type="match status" value="1"/>
</dbReference>
<protein>
    <recommendedName>
        <fullName evidence="2">Nudix hydrolase domain-containing protein</fullName>
    </recommendedName>
</protein>
<feature type="domain" description="Nudix hydrolase" evidence="2">
    <location>
        <begin position="10"/>
        <end position="148"/>
    </location>
</feature>
<comment type="caution">
    <text evidence="3">The sequence shown here is derived from an EMBL/GenBank/DDBJ whole genome shotgun (WGS) entry which is preliminary data.</text>
</comment>
<gene>
    <name evidence="3" type="ORF">COS49_02185</name>
</gene>
<dbReference type="PROSITE" id="PS51462">
    <property type="entry name" value="NUDIX"/>
    <property type="match status" value="1"/>
</dbReference>
<proteinExistence type="predicted"/>
<name>A0A2M7BU92_9BACT</name>
<dbReference type="AlphaFoldDB" id="A0A2M7BU92"/>
<sequence length="185" mass="20939">MKEAREKRVKATLVVAGLLKNQRGETLLVERNGDWTLPTGHMDVRRDADLRETLDREMKEELKGLKSLTIIEALDTFVRYSELVRNKGSSLKPKSIAIYSCNVHDNEIEYFNEGGKRRDKIWLRPSQALKLANLDDLAKLAISRFLEKYPGTAKTAKKEEEENQNGGKCLDKGSGKGIFVECQTA</sequence>
<dbReference type="InterPro" id="IPR015797">
    <property type="entry name" value="NUDIX_hydrolase-like_dom_sf"/>
</dbReference>
<evidence type="ECO:0000256" key="1">
    <source>
        <dbReference type="SAM" id="MobiDB-lite"/>
    </source>
</evidence>
<dbReference type="Pfam" id="PF00293">
    <property type="entry name" value="NUDIX"/>
    <property type="match status" value="1"/>
</dbReference>
<dbReference type="Proteomes" id="UP000229894">
    <property type="component" value="Unassembled WGS sequence"/>
</dbReference>
<evidence type="ECO:0000313" key="3">
    <source>
        <dbReference type="EMBL" id="PIV10143.1"/>
    </source>
</evidence>
<dbReference type="EMBL" id="PEUX01000044">
    <property type="protein sequence ID" value="PIV10143.1"/>
    <property type="molecule type" value="Genomic_DNA"/>
</dbReference>
<dbReference type="InterPro" id="IPR000086">
    <property type="entry name" value="NUDIX_hydrolase_dom"/>
</dbReference>
<evidence type="ECO:0000259" key="2">
    <source>
        <dbReference type="PROSITE" id="PS51462"/>
    </source>
</evidence>
<organism evidence="3 4">
    <name type="scientific">Candidatus Portnoybacteria bacterium CG03_land_8_20_14_0_80_41_10</name>
    <dbReference type="NCBI Taxonomy" id="1974808"/>
    <lineage>
        <taxon>Bacteria</taxon>
        <taxon>Candidatus Portnoyibacteriota</taxon>
    </lineage>
</organism>
<feature type="region of interest" description="Disordered" evidence="1">
    <location>
        <begin position="153"/>
        <end position="176"/>
    </location>
</feature>
<dbReference type="SUPFAM" id="SSF55811">
    <property type="entry name" value="Nudix"/>
    <property type="match status" value="1"/>
</dbReference>
<evidence type="ECO:0000313" key="4">
    <source>
        <dbReference type="Proteomes" id="UP000229894"/>
    </source>
</evidence>